<dbReference type="Proteomes" id="UP000243797">
    <property type="component" value="Unassembled WGS sequence"/>
</dbReference>
<dbReference type="EMBL" id="NKHZ01000058">
    <property type="protein sequence ID" value="PNS16300.1"/>
    <property type="molecule type" value="Genomic_DNA"/>
</dbReference>
<evidence type="ECO:0000313" key="3">
    <source>
        <dbReference type="Proteomes" id="UP000243797"/>
    </source>
</evidence>
<accession>A0A2K1QN72</accession>
<feature type="compositionally biased region" description="Polar residues" evidence="1">
    <location>
        <begin position="157"/>
        <end position="166"/>
    </location>
</feature>
<feature type="region of interest" description="Disordered" evidence="1">
    <location>
        <begin position="480"/>
        <end position="507"/>
    </location>
</feature>
<feature type="region of interest" description="Disordered" evidence="1">
    <location>
        <begin position="142"/>
        <end position="291"/>
    </location>
</feature>
<feature type="compositionally biased region" description="Basic and acidic residues" evidence="1">
    <location>
        <begin position="36"/>
        <end position="55"/>
    </location>
</feature>
<feature type="compositionally biased region" description="Basic residues" evidence="1">
    <location>
        <begin position="56"/>
        <end position="65"/>
    </location>
</feature>
<feature type="region of interest" description="Disordered" evidence="1">
    <location>
        <begin position="36"/>
        <end position="104"/>
    </location>
</feature>
<feature type="compositionally biased region" description="Polar residues" evidence="1">
    <location>
        <begin position="236"/>
        <end position="254"/>
    </location>
</feature>
<dbReference type="STRING" id="2082308.A0A2K1QN72"/>
<feature type="compositionally biased region" description="Basic and acidic residues" evidence="1">
    <location>
        <begin position="66"/>
        <end position="84"/>
    </location>
</feature>
<proteinExistence type="predicted"/>
<gene>
    <name evidence="2" type="ORF">CAC42_6407</name>
</gene>
<feature type="compositionally biased region" description="Basic residues" evidence="1">
    <location>
        <begin position="217"/>
        <end position="226"/>
    </location>
</feature>
<feature type="compositionally biased region" description="Basic and acidic residues" evidence="1">
    <location>
        <begin position="145"/>
        <end position="155"/>
    </location>
</feature>
<reference evidence="2 3" key="1">
    <citation type="submission" date="2017-06" db="EMBL/GenBank/DDBJ databases">
        <title>Draft genome sequence of a variant of Elsinoe murrayae.</title>
        <authorList>
            <person name="Cheng Q."/>
        </authorList>
    </citation>
    <scope>NUCLEOTIDE SEQUENCE [LARGE SCALE GENOMIC DNA]</scope>
    <source>
        <strain evidence="2 3">CQ-2017a</strain>
    </source>
</reference>
<dbReference type="InParanoid" id="A0A2K1QN72"/>
<organism evidence="2 3">
    <name type="scientific">Sphaceloma murrayae</name>
    <dbReference type="NCBI Taxonomy" id="2082308"/>
    <lineage>
        <taxon>Eukaryota</taxon>
        <taxon>Fungi</taxon>
        <taxon>Dikarya</taxon>
        <taxon>Ascomycota</taxon>
        <taxon>Pezizomycotina</taxon>
        <taxon>Dothideomycetes</taxon>
        <taxon>Dothideomycetidae</taxon>
        <taxon>Myriangiales</taxon>
        <taxon>Elsinoaceae</taxon>
        <taxon>Sphaceloma</taxon>
    </lineage>
</organism>
<sequence length="567" mass="63242">MGTTEERREHFAKKRLTFLLATFIIGVLCSTHPDKYFKPAEYHDNREPPAREHKDRRTKRAKKKDRSAETEEREEWRPPSKDSRVSSSSAFSKSSGGSSFARFIGRRKNDAHTFRQNRKAAKSLALACPVTPDSERTLKAIKPVIVEDTRSEPLLHRQSSANSPSNDPFLRGPLSRVPTGLPPLSARSSRTAIYSPPTPAERNIQFDDHVSIDTPKRRPTYRRGHSSKSLLHEQPLTPSQQQQHLPAPFSHQSPVPSPRSDFCARNIERSTIEEDNPLHSSARLGSPSDNPLAFINSSPGIAKPATSTRRTSFLSGLWKRRADSGTGHAPTLAIQSPPIILSGHFTGTPASTTSTSRPNYFGKRRFRSEDSISDISPRTNMQRRSRGRSSKIAQSPRIYIDVTEWLERSGTPLNPAYLASDGQQYPRLQLTSPGAPSFLPSEMRRINTPPLQQIASAGGPRGIGKGFLLDYRRALALASSEESLHSRGTRSRRWKTTSAEEDSNREGDFFRMRIDQQSSSPTEETRKFAFGIPDHLPSSPLCPLHPKHHGGSKLICPMHGRAKNKQG</sequence>
<feature type="region of interest" description="Disordered" evidence="1">
    <location>
        <begin position="325"/>
        <end position="392"/>
    </location>
</feature>
<feature type="compositionally biased region" description="Polar residues" evidence="1">
    <location>
        <begin position="348"/>
        <end position="358"/>
    </location>
</feature>
<evidence type="ECO:0000313" key="2">
    <source>
        <dbReference type="EMBL" id="PNS16300.1"/>
    </source>
</evidence>
<keyword evidence="3" id="KW-1185">Reference proteome</keyword>
<feature type="compositionally biased region" description="Basic and acidic residues" evidence="1">
    <location>
        <begin position="204"/>
        <end position="216"/>
    </location>
</feature>
<dbReference type="OrthoDB" id="3648773at2759"/>
<evidence type="ECO:0000256" key="1">
    <source>
        <dbReference type="SAM" id="MobiDB-lite"/>
    </source>
</evidence>
<name>A0A2K1QN72_9PEZI</name>
<feature type="compositionally biased region" description="Low complexity" evidence="1">
    <location>
        <begin position="85"/>
        <end position="102"/>
    </location>
</feature>
<dbReference type="AlphaFoldDB" id="A0A2K1QN72"/>
<comment type="caution">
    <text evidence="2">The sequence shown here is derived from an EMBL/GenBank/DDBJ whole genome shotgun (WGS) entry which is preliminary data.</text>
</comment>
<protein>
    <submittedName>
        <fullName evidence="2">Uncharacterized protein</fullName>
    </submittedName>
</protein>